<evidence type="ECO:0000256" key="1">
    <source>
        <dbReference type="SAM" id="Phobius"/>
    </source>
</evidence>
<feature type="transmembrane region" description="Helical" evidence="1">
    <location>
        <begin position="15"/>
        <end position="32"/>
    </location>
</feature>
<keyword evidence="3" id="KW-1185">Reference proteome</keyword>
<dbReference type="AlphaFoldDB" id="A0A4S2MIL3"/>
<keyword evidence="1" id="KW-0812">Transmembrane</keyword>
<evidence type="ECO:0000313" key="3">
    <source>
        <dbReference type="Proteomes" id="UP000298138"/>
    </source>
</evidence>
<keyword evidence="1" id="KW-1133">Transmembrane helix</keyword>
<evidence type="ECO:0000313" key="2">
    <source>
        <dbReference type="EMBL" id="TGZ76633.1"/>
    </source>
</evidence>
<name>A0A4S2MIL3_9PEZI</name>
<accession>A0A4S2MIL3</accession>
<proteinExistence type="predicted"/>
<dbReference type="EMBL" id="ML220171">
    <property type="protein sequence ID" value="TGZ76633.1"/>
    <property type="molecule type" value="Genomic_DNA"/>
</dbReference>
<gene>
    <name evidence="2" type="ORF">EX30DRAFT_344743</name>
</gene>
<sequence length="73" mass="8417">MAQFRLPLCCHPLELLSPAVHFTISILIVAYISRSRLIFHDFGSRARQLRLSVESLKSHHPEISLFFTRELIG</sequence>
<keyword evidence="1" id="KW-0472">Membrane</keyword>
<reference evidence="2 3" key="1">
    <citation type="submission" date="2019-04" db="EMBL/GenBank/DDBJ databases">
        <title>Comparative genomics and transcriptomics to analyze fruiting body development in filamentous ascomycetes.</title>
        <authorList>
            <consortium name="DOE Joint Genome Institute"/>
            <person name="Lutkenhaus R."/>
            <person name="Traeger S."/>
            <person name="Breuer J."/>
            <person name="Kuo A."/>
            <person name="Lipzen A."/>
            <person name="Pangilinan J."/>
            <person name="Dilworth D."/>
            <person name="Sandor L."/>
            <person name="Poggeler S."/>
            <person name="Barry K."/>
            <person name="Grigoriev I.V."/>
            <person name="Nowrousian M."/>
        </authorList>
    </citation>
    <scope>NUCLEOTIDE SEQUENCE [LARGE SCALE GENOMIC DNA]</scope>
    <source>
        <strain evidence="2 3">CBS 389.68</strain>
    </source>
</reference>
<protein>
    <submittedName>
        <fullName evidence="2">Uncharacterized protein</fullName>
    </submittedName>
</protein>
<dbReference type="InParanoid" id="A0A4S2MIL3"/>
<dbReference type="Proteomes" id="UP000298138">
    <property type="component" value="Unassembled WGS sequence"/>
</dbReference>
<organism evidence="2 3">
    <name type="scientific">Ascodesmis nigricans</name>
    <dbReference type="NCBI Taxonomy" id="341454"/>
    <lineage>
        <taxon>Eukaryota</taxon>
        <taxon>Fungi</taxon>
        <taxon>Dikarya</taxon>
        <taxon>Ascomycota</taxon>
        <taxon>Pezizomycotina</taxon>
        <taxon>Pezizomycetes</taxon>
        <taxon>Pezizales</taxon>
        <taxon>Ascodesmidaceae</taxon>
        <taxon>Ascodesmis</taxon>
    </lineage>
</organism>